<dbReference type="InterPro" id="IPR012899">
    <property type="entry name" value="LTXXQ"/>
</dbReference>
<sequence length="164" mass="18374">MRKLLLILPLLPAIALANPQMPDEPPLLPEISLADPQMYGEPPFGGMPPSKHHRSGHNEDHLPGFLHQLDLGETQQSEIKALVKAHRAELDAKLKNAISIGKEIHQLSFSNDYSDDKIQALLDKADAIHKETALQKARLDNAIFKLLTKEQQEKLQSKMAHFED</sequence>
<evidence type="ECO:0000256" key="2">
    <source>
        <dbReference type="ARBA" id="ARBA00008441"/>
    </source>
</evidence>
<dbReference type="AlphaFoldDB" id="A0A2S6HHI2"/>
<comment type="similarity">
    <text evidence="2">Belongs to the CpxP/Spy family.</text>
</comment>
<dbReference type="InterPro" id="IPR052211">
    <property type="entry name" value="Cpx_auxiliary_protein"/>
</dbReference>
<dbReference type="PANTHER" id="PTHR38102">
    <property type="entry name" value="PERIPLASMIC CHAPERONE SPY"/>
    <property type="match status" value="1"/>
</dbReference>
<keyword evidence="4" id="KW-0574">Periplasm</keyword>
<dbReference type="PANTHER" id="PTHR38102:SF1">
    <property type="entry name" value="PERIPLASMIC CHAPERONE SPY"/>
    <property type="match status" value="1"/>
</dbReference>
<organism evidence="6 7">
    <name type="scientific">Methylobacter tundripaludum</name>
    <dbReference type="NCBI Taxonomy" id="173365"/>
    <lineage>
        <taxon>Bacteria</taxon>
        <taxon>Pseudomonadati</taxon>
        <taxon>Pseudomonadota</taxon>
        <taxon>Gammaproteobacteria</taxon>
        <taxon>Methylococcales</taxon>
        <taxon>Methylococcaceae</taxon>
        <taxon>Methylobacter</taxon>
    </lineage>
</organism>
<feature type="chain" id="PRO_5015765728" evidence="5">
    <location>
        <begin position="18"/>
        <end position="164"/>
    </location>
</feature>
<evidence type="ECO:0000256" key="1">
    <source>
        <dbReference type="ARBA" id="ARBA00004418"/>
    </source>
</evidence>
<evidence type="ECO:0000256" key="3">
    <source>
        <dbReference type="ARBA" id="ARBA00022729"/>
    </source>
</evidence>
<comment type="subcellular location">
    <subcellularLocation>
        <location evidence="1">Periplasm</location>
    </subcellularLocation>
</comment>
<gene>
    <name evidence="6" type="ORF">B0F87_10241</name>
</gene>
<dbReference type="Gene3D" id="1.20.120.1490">
    <property type="match status" value="1"/>
</dbReference>
<dbReference type="CDD" id="cd09916">
    <property type="entry name" value="CpxP_like"/>
    <property type="match status" value="1"/>
</dbReference>
<dbReference type="RefSeq" id="WP_104427716.1">
    <property type="nucleotide sequence ID" value="NZ_PTIZ01000002.1"/>
</dbReference>
<reference evidence="6 7" key="1">
    <citation type="submission" date="2018-02" db="EMBL/GenBank/DDBJ databases">
        <title>Subsurface microbial communities from deep shales in Ohio and West Virginia, USA.</title>
        <authorList>
            <person name="Wrighton K."/>
        </authorList>
    </citation>
    <scope>NUCLEOTIDE SEQUENCE [LARGE SCALE GENOMIC DNA]</scope>
    <source>
        <strain evidence="6 7">OWC-DMM</strain>
    </source>
</reference>
<dbReference type="GO" id="GO:0051082">
    <property type="term" value="F:unfolded protein binding"/>
    <property type="evidence" value="ECO:0007669"/>
    <property type="project" value="TreeGrafter"/>
</dbReference>
<evidence type="ECO:0000313" key="7">
    <source>
        <dbReference type="Proteomes" id="UP000240010"/>
    </source>
</evidence>
<name>A0A2S6HHI2_9GAMM</name>
<evidence type="ECO:0000313" key="6">
    <source>
        <dbReference type="EMBL" id="PPK76937.1"/>
    </source>
</evidence>
<dbReference type="GO" id="GO:0030288">
    <property type="term" value="C:outer membrane-bounded periplasmic space"/>
    <property type="evidence" value="ECO:0007669"/>
    <property type="project" value="TreeGrafter"/>
</dbReference>
<feature type="signal peptide" evidence="5">
    <location>
        <begin position="1"/>
        <end position="17"/>
    </location>
</feature>
<protein>
    <submittedName>
        <fullName evidence="6">LTXXQ motif family protein</fullName>
    </submittedName>
</protein>
<keyword evidence="3 5" id="KW-0732">Signal</keyword>
<dbReference type="EMBL" id="PTIZ01000002">
    <property type="protein sequence ID" value="PPK76937.1"/>
    <property type="molecule type" value="Genomic_DNA"/>
</dbReference>
<dbReference type="Proteomes" id="UP000240010">
    <property type="component" value="Unassembled WGS sequence"/>
</dbReference>
<accession>A0A2S6HHI2</accession>
<evidence type="ECO:0000256" key="4">
    <source>
        <dbReference type="ARBA" id="ARBA00022764"/>
    </source>
</evidence>
<proteinExistence type="inferred from homology"/>
<evidence type="ECO:0000256" key="5">
    <source>
        <dbReference type="SAM" id="SignalP"/>
    </source>
</evidence>
<comment type="caution">
    <text evidence="6">The sequence shown here is derived from an EMBL/GenBank/DDBJ whole genome shotgun (WGS) entry which is preliminary data.</text>
</comment>